<proteinExistence type="predicted"/>
<name>A0ACB9IYC7_9ASTR</name>
<gene>
    <name evidence="1" type="ORF">L1987_17226</name>
</gene>
<protein>
    <submittedName>
        <fullName evidence="1">Uncharacterized protein</fullName>
    </submittedName>
</protein>
<reference evidence="1 2" key="2">
    <citation type="journal article" date="2022" name="Mol. Ecol. Resour.">
        <title>The genomes of chicory, endive, great burdock and yacon provide insights into Asteraceae paleo-polyploidization history and plant inulin production.</title>
        <authorList>
            <person name="Fan W."/>
            <person name="Wang S."/>
            <person name="Wang H."/>
            <person name="Wang A."/>
            <person name="Jiang F."/>
            <person name="Liu H."/>
            <person name="Zhao H."/>
            <person name="Xu D."/>
            <person name="Zhang Y."/>
        </authorList>
    </citation>
    <scope>NUCLEOTIDE SEQUENCE [LARGE SCALE GENOMIC DNA]</scope>
    <source>
        <strain evidence="2">cv. Yunnan</strain>
        <tissue evidence="1">Leaves</tissue>
    </source>
</reference>
<comment type="caution">
    <text evidence="1">The sequence shown here is derived from an EMBL/GenBank/DDBJ whole genome shotgun (WGS) entry which is preliminary data.</text>
</comment>
<dbReference type="Proteomes" id="UP001056120">
    <property type="component" value="Linkage Group LG06"/>
</dbReference>
<reference evidence="2" key="1">
    <citation type="journal article" date="2022" name="Mol. Ecol. Resour.">
        <title>The genomes of chicory, endive, great burdock and yacon provide insights into Asteraceae palaeo-polyploidization history and plant inulin production.</title>
        <authorList>
            <person name="Fan W."/>
            <person name="Wang S."/>
            <person name="Wang H."/>
            <person name="Wang A."/>
            <person name="Jiang F."/>
            <person name="Liu H."/>
            <person name="Zhao H."/>
            <person name="Xu D."/>
            <person name="Zhang Y."/>
        </authorList>
    </citation>
    <scope>NUCLEOTIDE SEQUENCE [LARGE SCALE GENOMIC DNA]</scope>
    <source>
        <strain evidence="2">cv. Yunnan</strain>
    </source>
</reference>
<keyword evidence="2" id="KW-1185">Reference proteome</keyword>
<accession>A0ACB9IYC7</accession>
<dbReference type="EMBL" id="CM042023">
    <property type="protein sequence ID" value="KAI3812516.1"/>
    <property type="molecule type" value="Genomic_DNA"/>
</dbReference>
<evidence type="ECO:0000313" key="1">
    <source>
        <dbReference type="EMBL" id="KAI3812516.1"/>
    </source>
</evidence>
<evidence type="ECO:0000313" key="2">
    <source>
        <dbReference type="Proteomes" id="UP001056120"/>
    </source>
</evidence>
<organism evidence="1 2">
    <name type="scientific">Smallanthus sonchifolius</name>
    <dbReference type="NCBI Taxonomy" id="185202"/>
    <lineage>
        <taxon>Eukaryota</taxon>
        <taxon>Viridiplantae</taxon>
        <taxon>Streptophyta</taxon>
        <taxon>Embryophyta</taxon>
        <taxon>Tracheophyta</taxon>
        <taxon>Spermatophyta</taxon>
        <taxon>Magnoliopsida</taxon>
        <taxon>eudicotyledons</taxon>
        <taxon>Gunneridae</taxon>
        <taxon>Pentapetalae</taxon>
        <taxon>asterids</taxon>
        <taxon>campanulids</taxon>
        <taxon>Asterales</taxon>
        <taxon>Asteraceae</taxon>
        <taxon>Asteroideae</taxon>
        <taxon>Heliantheae alliance</taxon>
        <taxon>Millerieae</taxon>
        <taxon>Smallanthus</taxon>
    </lineage>
</organism>
<sequence>MKSRFAMSCRRWLSETVGGNVFNPNEGDGNCCTKTQKSKKEGFLLVSFFGDDTYKWLDPEKLTPFESNYNLYCNGSRSRLFVKAVNEAVYEVSYLAAVGLTCPCSFFTHYRPAPLKDLLEVDIDGYKLGGAFTVKQIERFRQEFKQIETHSFIQQLALDSTDVYQDLNHSKEVARVLSFRKARLGDSVVTTNNPETDSVQAPTDHSSEAESQERSKKKDKHHDSSTKNSDDHAPKKQKRSRNEAEEKRDFS</sequence>